<sequence length="69" mass="8220">MFHHPDDVRWFKPVEVWTKCGWRGRVKKHVGTHGTMKCAFSGILQQHDTVCMSLYKRAYAKWAEQRFPL</sequence>
<evidence type="ECO:0000313" key="3">
    <source>
        <dbReference type="Proteomes" id="UP001140949"/>
    </source>
</evidence>
<reference evidence="2" key="2">
    <citation type="submission" date="2023-04" db="EMBL/GenBank/DDBJ databases">
        <authorList>
            <person name="Bruccoleri R.E."/>
            <person name="Oakeley E.J."/>
            <person name="Faust A.-M."/>
            <person name="Dessus-Babus S."/>
            <person name="Altorfer M."/>
            <person name="Burckhardt D."/>
            <person name="Oertli M."/>
            <person name="Naumann U."/>
            <person name="Petersen F."/>
            <person name="Wong J."/>
        </authorList>
    </citation>
    <scope>NUCLEOTIDE SEQUENCE</scope>
    <source>
        <strain evidence="2">GSM-AAB239-AS_SAM_17_03QT</strain>
        <tissue evidence="2">Leaf</tissue>
    </source>
</reference>
<dbReference type="GO" id="GO:0030688">
    <property type="term" value="C:preribosome, small subunit precursor"/>
    <property type="evidence" value="ECO:0007669"/>
    <property type="project" value="TreeGrafter"/>
</dbReference>
<dbReference type="GO" id="GO:0003924">
    <property type="term" value="F:GTPase activity"/>
    <property type="evidence" value="ECO:0007669"/>
    <property type="project" value="TreeGrafter"/>
</dbReference>
<organism evidence="2 3">
    <name type="scientific">Iris pallida</name>
    <name type="common">Sweet iris</name>
    <dbReference type="NCBI Taxonomy" id="29817"/>
    <lineage>
        <taxon>Eukaryota</taxon>
        <taxon>Viridiplantae</taxon>
        <taxon>Streptophyta</taxon>
        <taxon>Embryophyta</taxon>
        <taxon>Tracheophyta</taxon>
        <taxon>Spermatophyta</taxon>
        <taxon>Magnoliopsida</taxon>
        <taxon>Liliopsida</taxon>
        <taxon>Asparagales</taxon>
        <taxon>Iridaceae</taxon>
        <taxon>Iridoideae</taxon>
        <taxon>Irideae</taxon>
        <taxon>Iris</taxon>
    </lineage>
</organism>
<dbReference type="GO" id="GO:0000462">
    <property type="term" value="P:maturation of SSU-rRNA from tricistronic rRNA transcript (SSU-rRNA, 5.8S rRNA, LSU-rRNA)"/>
    <property type="evidence" value="ECO:0007669"/>
    <property type="project" value="TreeGrafter"/>
</dbReference>
<dbReference type="GO" id="GO:0000479">
    <property type="term" value="P:endonucleolytic cleavage of tricistronic rRNA transcript (SSU-rRNA, 5.8S rRNA, LSU-rRNA)"/>
    <property type="evidence" value="ECO:0007669"/>
    <property type="project" value="TreeGrafter"/>
</dbReference>
<dbReference type="AlphaFoldDB" id="A0AAX6F174"/>
<reference evidence="2" key="1">
    <citation type="journal article" date="2023" name="GigaByte">
        <title>Genome assembly of the bearded iris, Iris pallida Lam.</title>
        <authorList>
            <person name="Bruccoleri R.E."/>
            <person name="Oakeley E.J."/>
            <person name="Faust A.M.E."/>
            <person name="Altorfer M."/>
            <person name="Dessus-Babus S."/>
            <person name="Burckhardt D."/>
            <person name="Oertli M."/>
            <person name="Naumann U."/>
            <person name="Petersen F."/>
            <person name="Wong J."/>
        </authorList>
    </citation>
    <scope>NUCLEOTIDE SEQUENCE</scope>
    <source>
        <strain evidence="2">GSM-AAB239-AS_SAM_17_03QT</strain>
    </source>
</reference>
<evidence type="ECO:0000313" key="2">
    <source>
        <dbReference type="EMBL" id="KAJ6809889.1"/>
    </source>
</evidence>
<dbReference type="GO" id="GO:0034511">
    <property type="term" value="F:U3 snoRNA binding"/>
    <property type="evidence" value="ECO:0007669"/>
    <property type="project" value="TreeGrafter"/>
</dbReference>
<dbReference type="Pfam" id="PF04950">
    <property type="entry name" value="RIBIOP_C"/>
    <property type="match status" value="1"/>
</dbReference>
<dbReference type="Proteomes" id="UP001140949">
    <property type="component" value="Unassembled WGS sequence"/>
</dbReference>
<accession>A0AAX6F174</accession>
<proteinExistence type="predicted"/>
<name>A0AAX6F174_IRIPA</name>
<feature type="domain" description="Ribosome biogenesis protein BMS1/TSR1 C-terminal" evidence="1">
    <location>
        <begin position="1"/>
        <end position="59"/>
    </location>
</feature>
<dbReference type="EMBL" id="JANAVB010032820">
    <property type="protein sequence ID" value="KAJ6809889.1"/>
    <property type="molecule type" value="Genomic_DNA"/>
</dbReference>
<evidence type="ECO:0000259" key="1">
    <source>
        <dbReference type="Pfam" id="PF04950"/>
    </source>
</evidence>
<dbReference type="GO" id="GO:0005525">
    <property type="term" value="F:GTP binding"/>
    <property type="evidence" value="ECO:0007669"/>
    <property type="project" value="TreeGrafter"/>
</dbReference>
<keyword evidence="3" id="KW-1185">Reference proteome</keyword>
<dbReference type="InterPro" id="IPR039761">
    <property type="entry name" value="Bms1/Tsr1"/>
</dbReference>
<dbReference type="InterPro" id="IPR007034">
    <property type="entry name" value="BMS1_TSR1_C"/>
</dbReference>
<comment type="caution">
    <text evidence="2">The sequence shown here is derived from an EMBL/GenBank/DDBJ whole genome shotgun (WGS) entry which is preliminary data.</text>
</comment>
<dbReference type="PANTHER" id="PTHR12858:SF1">
    <property type="entry name" value="PRE-RRNA-PROCESSING PROTEIN TSR1 HOMOLOG"/>
    <property type="match status" value="1"/>
</dbReference>
<gene>
    <name evidence="2" type="ORF">M6B38_159720</name>
</gene>
<protein>
    <submittedName>
        <fullName evidence="2">Pre-rRNA-processing protein TSR1-like protein isoform X1</fullName>
    </submittedName>
</protein>
<dbReference type="PANTHER" id="PTHR12858">
    <property type="entry name" value="RIBOSOME BIOGENESIS PROTEIN"/>
    <property type="match status" value="1"/>
</dbReference>